<dbReference type="Proteomes" id="UP001140091">
    <property type="component" value="Unassembled WGS sequence"/>
</dbReference>
<feature type="region of interest" description="Disordered" evidence="1">
    <location>
        <begin position="196"/>
        <end position="224"/>
    </location>
</feature>
<feature type="compositionally biased region" description="Low complexity" evidence="1">
    <location>
        <begin position="212"/>
        <end position="224"/>
    </location>
</feature>
<evidence type="ECO:0000256" key="2">
    <source>
        <dbReference type="SAM" id="SignalP"/>
    </source>
</evidence>
<protein>
    <submittedName>
        <fullName evidence="3">Uncharacterized protein</fullName>
    </submittedName>
</protein>
<reference evidence="3" key="1">
    <citation type="submission" date="2022-06" db="EMBL/GenBank/DDBJ databases">
        <title>Genome Sequence of Candolleomyces eurysporus.</title>
        <authorList>
            <person name="Buettner E."/>
        </authorList>
    </citation>
    <scope>NUCLEOTIDE SEQUENCE</scope>
    <source>
        <strain evidence="3">VTCC 930004</strain>
    </source>
</reference>
<dbReference type="EMBL" id="JANBPK010000716">
    <property type="protein sequence ID" value="KAJ2934514.1"/>
    <property type="molecule type" value="Genomic_DNA"/>
</dbReference>
<gene>
    <name evidence="3" type="ORF">H1R20_g2549</name>
</gene>
<sequence length="261" mass="27050">MEFVPAPVLAALLVAIAARTEIVAELVPCATTAFAAPAIIWVVHNGVAALEDRHVAPMAVAALGINIALLVDAALEEKSAVAPADGAVKEDMCPAGQIITVAVEYFLLPNHISHVLTILYYLPATGYTCYRNSLNEPRCSSGGGGGGAVYTTSRTTSTYTYTNTYTTRYTSVSTSTRPSPTFDTDTPDLGDLLPTTTTQAPPATANINGNRTSSSSTTAITGASGPAGTEGLLGPFNHAEGRSMPLAVFGLLYAVLPLLFL</sequence>
<keyword evidence="2" id="KW-0732">Signal</keyword>
<organism evidence="3 4">
    <name type="scientific">Candolleomyces eurysporus</name>
    <dbReference type="NCBI Taxonomy" id="2828524"/>
    <lineage>
        <taxon>Eukaryota</taxon>
        <taxon>Fungi</taxon>
        <taxon>Dikarya</taxon>
        <taxon>Basidiomycota</taxon>
        <taxon>Agaricomycotina</taxon>
        <taxon>Agaricomycetes</taxon>
        <taxon>Agaricomycetidae</taxon>
        <taxon>Agaricales</taxon>
        <taxon>Agaricineae</taxon>
        <taxon>Psathyrellaceae</taxon>
        <taxon>Candolleomyces</taxon>
    </lineage>
</organism>
<comment type="caution">
    <text evidence="3">The sequence shown here is derived from an EMBL/GenBank/DDBJ whole genome shotgun (WGS) entry which is preliminary data.</text>
</comment>
<dbReference type="OrthoDB" id="10467839at2759"/>
<feature type="non-terminal residue" evidence="3">
    <location>
        <position position="1"/>
    </location>
</feature>
<feature type="chain" id="PRO_5040773991" evidence="2">
    <location>
        <begin position="25"/>
        <end position="261"/>
    </location>
</feature>
<keyword evidence="4" id="KW-1185">Reference proteome</keyword>
<name>A0A9W8JKI2_9AGAR</name>
<evidence type="ECO:0000313" key="4">
    <source>
        <dbReference type="Proteomes" id="UP001140091"/>
    </source>
</evidence>
<accession>A0A9W8JKI2</accession>
<evidence type="ECO:0000313" key="3">
    <source>
        <dbReference type="EMBL" id="KAJ2934514.1"/>
    </source>
</evidence>
<feature type="signal peptide" evidence="2">
    <location>
        <begin position="1"/>
        <end position="24"/>
    </location>
</feature>
<evidence type="ECO:0000256" key="1">
    <source>
        <dbReference type="SAM" id="MobiDB-lite"/>
    </source>
</evidence>
<proteinExistence type="predicted"/>
<feature type="compositionally biased region" description="Low complexity" evidence="1">
    <location>
        <begin position="196"/>
        <end position="205"/>
    </location>
</feature>
<dbReference type="AlphaFoldDB" id="A0A9W8JKI2"/>